<evidence type="ECO:0000313" key="1">
    <source>
        <dbReference type="EMBL" id="GAB0185291.1"/>
    </source>
</evidence>
<comment type="caution">
    <text evidence="1">The sequence shown here is derived from an EMBL/GenBank/DDBJ whole genome shotgun (WGS) entry which is preliminary data.</text>
</comment>
<dbReference type="PANTHER" id="PTHR33332">
    <property type="entry name" value="REVERSE TRANSCRIPTASE DOMAIN-CONTAINING PROTEIN"/>
    <property type="match status" value="1"/>
</dbReference>
<sequence>MNQQCALMAKKTNGVLGCIKKSMASRSREVLLPLCSALVRPHLEFCVQCWAPQFQTDWELLGRVQRRAARMRRGLEHLWCEERLRELGLVSLEKRRLRGDLINTYQYLKGGCQEDGARLFSVVPSDRTRGNGHKLEHGKFHLNMRRNFFTVRVTEHWNRLPREVVESPSLERFKTLLDTILCNLLWVILL</sequence>
<keyword evidence="2" id="KW-1185">Reference proteome</keyword>
<dbReference type="AlphaFoldDB" id="A0ABC9WII4"/>
<reference evidence="1 2" key="1">
    <citation type="submission" date="2024-06" db="EMBL/GenBank/DDBJ databases">
        <title>The draft genome of Grus japonensis, version 3.</title>
        <authorList>
            <person name="Nabeshima K."/>
            <person name="Suzuki S."/>
            <person name="Onuma M."/>
        </authorList>
    </citation>
    <scope>NUCLEOTIDE SEQUENCE [LARGE SCALE GENOMIC DNA]</scope>
    <source>
        <strain evidence="1 2">451A</strain>
    </source>
</reference>
<accession>A0ABC9WII4</accession>
<proteinExistence type="predicted"/>
<gene>
    <name evidence="1" type="ORF">GRJ2_000994400</name>
</gene>
<dbReference type="Proteomes" id="UP001623348">
    <property type="component" value="Unassembled WGS sequence"/>
</dbReference>
<organism evidence="1 2">
    <name type="scientific">Grus japonensis</name>
    <name type="common">Japanese crane</name>
    <name type="synonym">Red-crowned crane</name>
    <dbReference type="NCBI Taxonomy" id="30415"/>
    <lineage>
        <taxon>Eukaryota</taxon>
        <taxon>Metazoa</taxon>
        <taxon>Chordata</taxon>
        <taxon>Craniata</taxon>
        <taxon>Vertebrata</taxon>
        <taxon>Euteleostomi</taxon>
        <taxon>Archelosauria</taxon>
        <taxon>Archosauria</taxon>
        <taxon>Dinosauria</taxon>
        <taxon>Saurischia</taxon>
        <taxon>Theropoda</taxon>
        <taxon>Coelurosauria</taxon>
        <taxon>Aves</taxon>
        <taxon>Neognathae</taxon>
        <taxon>Neoaves</taxon>
        <taxon>Gruiformes</taxon>
        <taxon>Gruidae</taxon>
        <taxon>Grus</taxon>
    </lineage>
</organism>
<protein>
    <submittedName>
        <fullName evidence="1">Uncharacterized protein</fullName>
    </submittedName>
</protein>
<name>A0ABC9WII4_GRUJA</name>
<evidence type="ECO:0000313" key="2">
    <source>
        <dbReference type="Proteomes" id="UP001623348"/>
    </source>
</evidence>
<dbReference type="EMBL" id="BAAFJT010000003">
    <property type="protein sequence ID" value="GAB0185291.1"/>
    <property type="molecule type" value="Genomic_DNA"/>
</dbReference>